<evidence type="ECO:0000313" key="17">
    <source>
        <dbReference type="EMBL" id="MEY6431598.1"/>
    </source>
</evidence>
<dbReference type="NCBIfam" id="NF009557">
    <property type="entry name" value="PRK13009.1"/>
    <property type="match status" value="1"/>
</dbReference>
<dbReference type="GO" id="GO:0009014">
    <property type="term" value="F:succinyl-diaminopimelate desuccinylase activity"/>
    <property type="evidence" value="ECO:0007669"/>
    <property type="project" value="UniProtKB-EC"/>
</dbReference>
<protein>
    <recommendedName>
        <fullName evidence="5 15">Succinyl-diaminopimelate desuccinylase</fullName>
        <shortName evidence="15">SDAP desuccinylase</shortName>
        <ecNumber evidence="4 15">3.5.1.18</ecNumber>
    </recommendedName>
    <alternativeName>
        <fullName evidence="13 15">N-succinyl-LL-2,6-diaminoheptanedioate amidohydrolase</fullName>
    </alternativeName>
</protein>
<gene>
    <name evidence="15 17" type="primary">dapE</name>
    <name evidence="17" type="ORF">ABC977_04160</name>
</gene>
<keyword evidence="9 15" id="KW-0862">Zinc</keyword>
<keyword evidence="12 15" id="KW-0170">Cobalt</keyword>
<feature type="binding site" evidence="15">
    <location>
        <position position="99"/>
    </location>
    <ligand>
        <name>Zn(2+)</name>
        <dbReference type="ChEBI" id="CHEBI:29105"/>
        <label>1</label>
    </ligand>
</feature>
<dbReference type="Pfam" id="PF01546">
    <property type="entry name" value="Peptidase_M20"/>
    <property type="match status" value="1"/>
</dbReference>
<evidence type="ECO:0000256" key="6">
    <source>
        <dbReference type="ARBA" id="ARBA00022605"/>
    </source>
</evidence>
<evidence type="ECO:0000256" key="10">
    <source>
        <dbReference type="ARBA" id="ARBA00022915"/>
    </source>
</evidence>
<evidence type="ECO:0000313" key="18">
    <source>
        <dbReference type="Proteomes" id="UP001564408"/>
    </source>
</evidence>
<evidence type="ECO:0000259" key="16">
    <source>
        <dbReference type="Pfam" id="PF07687"/>
    </source>
</evidence>
<dbReference type="EC" id="3.5.1.18" evidence="4 15"/>
<evidence type="ECO:0000256" key="14">
    <source>
        <dbReference type="ARBA" id="ARBA00051301"/>
    </source>
</evidence>
<evidence type="ECO:0000256" key="3">
    <source>
        <dbReference type="ARBA" id="ARBA00011738"/>
    </source>
</evidence>
<feature type="domain" description="Peptidase M20 dimerisation" evidence="16">
    <location>
        <begin position="175"/>
        <end position="278"/>
    </location>
</feature>
<keyword evidence="6 15" id="KW-0028">Amino-acid biosynthesis</keyword>
<dbReference type="EMBL" id="JBDKXB010000003">
    <property type="protein sequence ID" value="MEY6431598.1"/>
    <property type="molecule type" value="Genomic_DNA"/>
</dbReference>
<feature type="active site" evidence="15">
    <location>
        <position position="68"/>
    </location>
</feature>
<dbReference type="Pfam" id="PF07687">
    <property type="entry name" value="M20_dimer"/>
    <property type="match status" value="1"/>
</dbReference>
<feature type="binding site" evidence="15">
    <location>
        <position position="348"/>
    </location>
    <ligand>
        <name>Zn(2+)</name>
        <dbReference type="ChEBI" id="CHEBI:29105"/>
        <label>2</label>
    </ligand>
</feature>
<evidence type="ECO:0000256" key="11">
    <source>
        <dbReference type="ARBA" id="ARBA00023154"/>
    </source>
</evidence>
<keyword evidence="8 15" id="KW-0378">Hydrolase</keyword>
<evidence type="ECO:0000256" key="7">
    <source>
        <dbReference type="ARBA" id="ARBA00022723"/>
    </source>
</evidence>
<dbReference type="NCBIfam" id="TIGR01246">
    <property type="entry name" value="dapE_proteo"/>
    <property type="match status" value="1"/>
</dbReference>
<dbReference type="SUPFAM" id="SSF55031">
    <property type="entry name" value="Bacterial exopeptidase dimerisation domain"/>
    <property type="match status" value="1"/>
</dbReference>
<keyword evidence="11 15" id="KW-0457">Lysine biosynthesis</keyword>
<feature type="binding site" evidence="15">
    <location>
        <position position="162"/>
    </location>
    <ligand>
        <name>Zn(2+)</name>
        <dbReference type="ChEBI" id="CHEBI:29105"/>
        <label>1</label>
    </ligand>
</feature>
<dbReference type="Gene3D" id="3.40.630.10">
    <property type="entry name" value="Zn peptidases"/>
    <property type="match status" value="2"/>
</dbReference>
<evidence type="ECO:0000256" key="15">
    <source>
        <dbReference type="HAMAP-Rule" id="MF_01690"/>
    </source>
</evidence>
<dbReference type="InterPro" id="IPR036264">
    <property type="entry name" value="Bact_exopeptidase_dim_dom"/>
</dbReference>
<dbReference type="Proteomes" id="UP001564408">
    <property type="component" value="Unassembled WGS sequence"/>
</dbReference>
<feature type="binding site" evidence="15">
    <location>
        <position position="134"/>
    </location>
    <ligand>
        <name>Zn(2+)</name>
        <dbReference type="ChEBI" id="CHEBI:29105"/>
        <label>2</label>
    </ligand>
</feature>
<comment type="catalytic activity">
    <reaction evidence="14 15">
        <text>N-succinyl-(2S,6S)-2,6-diaminopimelate + H2O = (2S,6S)-2,6-diaminopimelate + succinate</text>
        <dbReference type="Rhea" id="RHEA:22608"/>
        <dbReference type="ChEBI" id="CHEBI:15377"/>
        <dbReference type="ChEBI" id="CHEBI:30031"/>
        <dbReference type="ChEBI" id="CHEBI:57609"/>
        <dbReference type="ChEBI" id="CHEBI:58087"/>
        <dbReference type="EC" id="3.5.1.18"/>
    </reaction>
</comment>
<comment type="caution">
    <text evidence="17">The sequence shown here is derived from an EMBL/GenBank/DDBJ whole genome shotgun (WGS) entry which is preliminary data.</text>
</comment>
<feature type="binding site" evidence="15">
    <location>
        <position position="66"/>
    </location>
    <ligand>
        <name>Zn(2+)</name>
        <dbReference type="ChEBI" id="CHEBI:29105"/>
        <label>1</label>
    </ligand>
</feature>
<keyword evidence="18" id="KW-1185">Reference proteome</keyword>
<comment type="subunit">
    <text evidence="3 15">Homodimer.</text>
</comment>
<comment type="pathway">
    <text evidence="1 15">Amino-acid biosynthesis; L-lysine biosynthesis via DAP pathway; LL-2,6-diaminopimelate from (S)-tetrahydrodipicolinate (succinylase route): step 3/3.</text>
</comment>
<evidence type="ECO:0000256" key="2">
    <source>
        <dbReference type="ARBA" id="ARBA00006746"/>
    </source>
</evidence>
<evidence type="ECO:0000256" key="9">
    <source>
        <dbReference type="ARBA" id="ARBA00022833"/>
    </source>
</evidence>
<evidence type="ECO:0000256" key="12">
    <source>
        <dbReference type="ARBA" id="ARBA00023285"/>
    </source>
</evidence>
<evidence type="ECO:0000256" key="1">
    <source>
        <dbReference type="ARBA" id="ARBA00005130"/>
    </source>
</evidence>
<dbReference type="SUPFAM" id="SSF53187">
    <property type="entry name" value="Zn-dependent exopeptidases"/>
    <property type="match status" value="1"/>
</dbReference>
<feature type="binding site" evidence="15">
    <location>
        <position position="99"/>
    </location>
    <ligand>
        <name>Zn(2+)</name>
        <dbReference type="ChEBI" id="CHEBI:29105"/>
        <label>2</label>
    </ligand>
</feature>
<organism evidence="17 18">
    <name type="scientific">Thioalkalicoccus limnaeus</name>
    <dbReference type="NCBI Taxonomy" id="120681"/>
    <lineage>
        <taxon>Bacteria</taxon>
        <taxon>Pseudomonadati</taxon>
        <taxon>Pseudomonadota</taxon>
        <taxon>Gammaproteobacteria</taxon>
        <taxon>Chromatiales</taxon>
        <taxon>Chromatiaceae</taxon>
        <taxon>Thioalkalicoccus</taxon>
    </lineage>
</organism>
<dbReference type="HAMAP" id="MF_01690">
    <property type="entry name" value="DapE"/>
    <property type="match status" value="1"/>
</dbReference>
<feature type="active site" description="Proton acceptor" evidence="15">
    <location>
        <position position="133"/>
    </location>
</feature>
<evidence type="ECO:0000256" key="13">
    <source>
        <dbReference type="ARBA" id="ARBA00031891"/>
    </source>
</evidence>
<dbReference type="PANTHER" id="PTHR43808:SF31">
    <property type="entry name" value="N-ACETYL-L-CITRULLINE DEACETYLASE"/>
    <property type="match status" value="1"/>
</dbReference>
<reference evidence="17 18" key="1">
    <citation type="submission" date="2024-05" db="EMBL/GenBank/DDBJ databases">
        <title>Genome Sequence and Characterization of the New Strain Purple Sulfur Bacterium of Genus Thioalkalicoccus.</title>
        <authorList>
            <person name="Bryantseva I.A."/>
            <person name="Kyndt J.A."/>
            <person name="Imhoff J.F."/>
        </authorList>
    </citation>
    <scope>NUCLEOTIDE SEQUENCE [LARGE SCALE GENOMIC DNA]</scope>
    <source>
        <strain evidence="17 18">Um2</strain>
    </source>
</reference>
<evidence type="ECO:0000256" key="5">
    <source>
        <dbReference type="ARBA" id="ARBA00022391"/>
    </source>
</evidence>
<dbReference type="CDD" id="cd03891">
    <property type="entry name" value="M20_DapE_proteobac"/>
    <property type="match status" value="1"/>
</dbReference>
<keyword evidence="10 15" id="KW-0220">Diaminopimelate biosynthesis</keyword>
<accession>A0ABV4BAV9</accession>
<comment type="cofactor">
    <cofactor evidence="15">
        <name>Zn(2+)</name>
        <dbReference type="ChEBI" id="CHEBI:29105"/>
    </cofactor>
    <cofactor evidence="15">
        <name>Co(2+)</name>
        <dbReference type="ChEBI" id="CHEBI:48828"/>
    </cofactor>
    <text evidence="15">Binds 2 Zn(2+) or Co(2+) ions per subunit.</text>
</comment>
<dbReference type="InterPro" id="IPR005941">
    <property type="entry name" value="DapE_proteobac"/>
</dbReference>
<keyword evidence="7 15" id="KW-0479">Metal-binding</keyword>
<dbReference type="InterPro" id="IPR002933">
    <property type="entry name" value="Peptidase_M20"/>
</dbReference>
<comment type="similarity">
    <text evidence="2 15">Belongs to the peptidase M20A family. DapE subfamily.</text>
</comment>
<evidence type="ECO:0000256" key="4">
    <source>
        <dbReference type="ARBA" id="ARBA00011921"/>
    </source>
</evidence>
<dbReference type="PANTHER" id="PTHR43808">
    <property type="entry name" value="ACETYLORNITHINE DEACETYLASE"/>
    <property type="match status" value="1"/>
</dbReference>
<dbReference type="InterPro" id="IPR011650">
    <property type="entry name" value="Peptidase_M20_dimer"/>
</dbReference>
<dbReference type="RefSeq" id="WP_369665975.1">
    <property type="nucleotide sequence ID" value="NZ_JBDKXB010000003.1"/>
</dbReference>
<comment type="function">
    <text evidence="15">Catalyzes the hydrolysis of N-succinyl-L,L-diaminopimelic acid (SDAP), forming succinate and LL-2,6-diaminopimelate (DAP), an intermediate involved in the bacterial biosynthesis of lysine and meso-diaminopimelic acid, an essential component of bacterial cell walls.</text>
</comment>
<evidence type="ECO:0000256" key="8">
    <source>
        <dbReference type="ARBA" id="ARBA00022801"/>
    </source>
</evidence>
<name>A0ABV4BAV9_9GAMM</name>
<sequence length="376" mass="40487">MSATLDLAMDLIRRPSVTPRDEGCQALLAERLAALGFRIEPMPFGDVTNLWARRGETGPLVCLAGHTDVVPPGPLDQWHSDPFVPEVRDGQLYGRGACDMKGAIAAMVTAVADFLDGRPEPPGSLAFLITSDEEGPAVDGTVKVIETLAARSERIDYCLVGEPSCQRQLGDTIKIGRRGSLSGYLTVHGRQGHVAYPHRAKNPLHACVEQLAVLCAEIWDQGNAHFPPTSFQIANLNMGTGAENVIPDRLAAQFNLRFSTELDATTIQRRVAEILDRGDFRYDLRWVLSGQPFLTHAGELVAATCAAIAAVTGLEAERSTSGGTSDGRFIAPTGAQVVEFGPVNATIHQANECVGVAELDQLTSIYRGLLERLLPR</sequence>
<dbReference type="InterPro" id="IPR050072">
    <property type="entry name" value="Peptidase_M20A"/>
</dbReference>
<proteinExistence type="inferred from homology"/>